<reference evidence="1" key="2">
    <citation type="submission" date="2023-05" db="EMBL/GenBank/DDBJ databases">
        <authorList>
            <consortium name="Lawrence Berkeley National Laboratory"/>
            <person name="Steindorff A."/>
            <person name="Hensen N."/>
            <person name="Bonometti L."/>
            <person name="Westerberg I."/>
            <person name="Brannstrom I.O."/>
            <person name="Guillou S."/>
            <person name="Cros-Aarteil S."/>
            <person name="Calhoun S."/>
            <person name="Haridas S."/>
            <person name="Kuo A."/>
            <person name="Mondo S."/>
            <person name="Pangilinan J."/>
            <person name="Riley R."/>
            <person name="Labutti K."/>
            <person name="Andreopoulos B."/>
            <person name="Lipzen A."/>
            <person name="Chen C."/>
            <person name="Yanf M."/>
            <person name="Daum C."/>
            <person name="Ng V."/>
            <person name="Clum A."/>
            <person name="Ohm R."/>
            <person name="Martin F."/>
            <person name="Silar P."/>
            <person name="Natvig D."/>
            <person name="Lalanne C."/>
            <person name="Gautier V."/>
            <person name="Ament-Velasquez S.L."/>
            <person name="Kruys A."/>
            <person name="Hutchinson M.I."/>
            <person name="Powell A.J."/>
            <person name="Barry K."/>
            <person name="Miller A.N."/>
            <person name="Grigoriev I.V."/>
            <person name="Debuchy R."/>
            <person name="Gladieux P."/>
            <person name="Thoren M.H."/>
            <person name="Johannesson H."/>
        </authorList>
    </citation>
    <scope>NUCLEOTIDE SEQUENCE</scope>
    <source>
        <strain evidence="1">CBS 508.74</strain>
    </source>
</reference>
<dbReference type="Proteomes" id="UP001302812">
    <property type="component" value="Unassembled WGS sequence"/>
</dbReference>
<protein>
    <submittedName>
        <fullName evidence="1">Uncharacterized protein</fullName>
    </submittedName>
</protein>
<dbReference type="RefSeq" id="XP_064675491.1">
    <property type="nucleotide sequence ID" value="XM_064810692.1"/>
</dbReference>
<proteinExistence type="predicted"/>
<keyword evidence="2" id="KW-1185">Reference proteome</keyword>
<accession>A0AAN6YXN0</accession>
<evidence type="ECO:0000313" key="1">
    <source>
        <dbReference type="EMBL" id="KAK4117921.1"/>
    </source>
</evidence>
<evidence type="ECO:0000313" key="2">
    <source>
        <dbReference type="Proteomes" id="UP001302812"/>
    </source>
</evidence>
<reference evidence="1" key="1">
    <citation type="journal article" date="2023" name="Mol. Phylogenet. Evol.">
        <title>Genome-scale phylogeny and comparative genomics of the fungal order Sordariales.</title>
        <authorList>
            <person name="Hensen N."/>
            <person name="Bonometti L."/>
            <person name="Westerberg I."/>
            <person name="Brannstrom I.O."/>
            <person name="Guillou S."/>
            <person name="Cros-Aarteil S."/>
            <person name="Calhoun S."/>
            <person name="Haridas S."/>
            <person name="Kuo A."/>
            <person name="Mondo S."/>
            <person name="Pangilinan J."/>
            <person name="Riley R."/>
            <person name="LaButti K."/>
            <person name="Andreopoulos B."/>
            <person name="Lipzen A."/>
            <person name="Chen C."/>
            <person name="Yan M."/>
            <person name="Daum C."/>
            <person name="Ng V."/>
            <person name="Clum A."/>
            <person name="Steindorff A."/>
            <person name="Ohm R.A."/>
            <person name="Martin F."/>
            <person name="Silar P."/>
            <person name="Natvig D.O."/>
            <person name="Lalanne C."/>
            <person name="Gautier V."/>
            <person name="Ament-Velasquez S.L."/>
            <person name="Kruys A."/>
            <person name="Hutchinson M.I."/>
            <person name="Powell A.J."/>
            <person name="Barry K."/>
            <person name="Miller A.N."/>
            <person name="Grigoriev I.V."/>
            <person name="Debuchy R."/>
            <person name="Gladieux P."/>
            <person name="Hiltunen Thoren M."/>
            <person name="Johannesson H."/>
        </authorList>
    </citation>
    <scope>NUCLEOTIDE SEQUENCE</scope>
    <source>
        <strain evidence="1">CBS 508.74</strain>
    </source>
</reference>
<dbReference type="EMBL" id="MU853332">
    <property type="protein sequence ID" value="KAK4117921.1"/>
    <property type="molecule type" value="Genomic_DNA"/>
</dbReference>
<dbReference type="GeneID" id="89934817"/>
<organism evidence="1 2">
    <name type="scientific">Canariomyces notabilis</name>
    <dbReference type="NCBI Taxonomy" id="2074819"/>
    <lineage>
        <taxon>Eukaryota</taxon>
        <taxon>Fungi</taxon>
        <taxon>Dikarya</taxon>
        <taxon>Ascomycota</taxon>
        <taxon>Pezizomycotina</taxon>
        <taxon>Sordariomycetes</taxon>
        <taxon>Sordariomycetidae</taxon>
        <taxon>Sordariales</taxon>
        <taxon>Chaetomiaceae</taxon>
        <taxon>Canariomyces</taxon>
    </lineage>
</organism>
<comment type="caution">
    <text evidence="1">The sequence shown here is derived from an EMBL/GenBank/DDBJ whole genome shotgun (WGS) entry which is preliminary data.</text>
</comment>
<name>A0AAN6YXN0_9PEZI</name>
<sequence>MQSPAHEHRCYYGKVYQALASLQRRSRNCPAASSEDCRHLLQLLACLKPQPVPGDLFYRTFYPFRLWNEDGNESVGHIFNFPSIFETERRLQKTIQDAINAGALHVTTTSSVVSRNGLWWACRCFTLSSPSQVFIRNDMASTEAMDGAGTIPPASPGGPFLYASLIDIFLRGYEAITRLQIS</sequence>
<gene>
    <name evidence="1" type="ORF">N656DRAFT_69637</name>
</gene>
<dbReference type="AlphaFoldDB" id="A0AAN6YXN0"/>